<dbReference type="AlphaFoldDB" id="A0A1H2T2N2"/>
<dbReference type="SUPFAM" id="SSF55486">
    <property type="entry name" value="Metalloproteases ('zincins'), catalytic domain"/>
    <property type="match status" value="1"/>
</dbReference>
<dbReference type="GO" id="GO:0016020">
    <property type="term" value="C:membrane"/>
    <property type="evidence" value="ECO:0007669"/>
    <property type="project" value="TreeGrafter"/>
</dbReference>
<keyword evidence="1" id="KW-0732">Signal</keyword>
<sequence>MRNPFVSSLLLCRSILLGSILLGSAQVAADAAIVEHAIEARVDPAAGTLQVRDTLTFPEDRPEWLLLLHAGMAPEVTSGNARIETAERLEHLTGYRLRITGPGPVTFAYGGSIRHDREQIAEGMGRAREWSRGTIAPEGVFLDGNSGWYPRIPDSLQTFSLAVTLPDGWTAVSQGDGPGDPASGRSTWRETHPQDDIYLIAAPFERYVDRARAGDTAFEAQVYLREADAALAQRYLDATESYINLYSELIGDYPFAKFALVENFWETGYGMPSFTLLGSQVIRLPFIIHTSYPHEILHNWWGNGVYIDYAAGNWAEGLTTYLADHLLRERAGEGWVYRREMLKGYADYVRDSSDFPLVEFRGRHGAASQAIGYGKSAMLFHMLRRQLGDEAFKAGLARVWTDNRFRVAGFDDLRRSFEGASGRDLAAFFETWTTRSGAPSLRLTDVAVTPDGGGFALTGRIEQTQGGEPFPVRVPVLVHQETGDPVSLVVELTGGSADFEAALPSAPVRVAVDPWVDVFRELLPGETPVALSNLFGSERGLMVLPAGAPEALKDGYRRLAEAWKTGHPGWEIRWDDTLKSLPEDRAVWLMGWENRWLDRFAQLAQGVTLEPEQRRLQLGGEDRLDGTQVSPVLTAWRDRQPLGWLAASEPAALPGLARKLPHYGKYSYLIFSGSAPDNQAKGQWPSGDSELVAWLGPRRALAPVAEPPALVP</sequence>
<organism evidence="3 4">
    <name type="scientific">Thiocapsa roseopersicina</name>
    <dbReference type="NCBI Taxonomy" id="1058"/>
    <lineage>
        <taxon>Bacteria</taxon>
        <taxon>Pseudomonadati</taxon>
        <taxon>Pseudomonadota</taxon>
        <taxon>Gammaproteobacteria</taxon>
        <taxon>Chromatiales</taxon>
        <taxon>Chromatiaceae</taxon>
        <taxon>Thiocapsa</taxon>
    </lineage>
</organism>
<dbReference type="EMBL" id="FNNZ01000003">
    <property type="protein sequence ID" value="SDW37549.1"/>
    <property type="molecule type" value="Genomic_DNA"/>
</dbReference>
<dbReference type="Pfam" id="PF01433">
    <property type="entry name" value="Peptidase_M1"/>
    <property type="match status" value="1"/>
</dbReference>
<dbReference type="GO" id="GO:0042277">
    <property type="term" value="F:peptide binding"/>
    <property type="evidence" value="ECO:0007669"/>
    <property type="project" value="TreeGrafter"/>
</dbReference>
<dbReference type="Gene3D" id="1.10.390.10">
    <property type="entry name" value="Neutral Protease Domain 2"/>
    <property type="match status" value="1"/>
</dbReference>
<keyword evidence="4" id="KW-1185">Reference proteome</keyword>
<protein>
    <recommendedName>
        <fullName evidence="2">Peptidase M1 membrane alanine aminopeptidase domain-containing protein</fullName>
    </recommendedName>
</protein>
<evidence type="ECO:0000313" key="4">
    <source>
        <dbReference type="Proteomes" id="UP000198816"/>
    </source>
</evidence>
<dbReference type="STRING" id="1058.SAMN05421783_103242"/>
<dbReference type="Proteomes" id="UP000198816">
    <property type="component" value="Unassembled WGS sequence"/>
</dbReference>
<dbReference type="InterPro" id="IPR050344">
    <property type="entry name" value="Peptidase_M1_aminopeptidases"/>
</dbReference>
<feature type="domain" description="Peptidase M1 membrane alanine aminopeptidase" evidence="2">
    <location>
        <begin position="294"/>
        <end position="432"/>
    </location>
</feature>
<proteinExistence type="predicted"/>
<dbReference type="RefSeq" id="WP_093028848.1">
    <property type="nucleotide sequence ID" value="NZ_FNNZ01000003.1"/>
</dbReference>
<dbReference type="GO" id="GO:0008270">
    <property type="term" value="F:zinc ion binding"/>
    <property type="evidence" value="ECO:0007669"/>
    <property type="project" value="InterPro"/>
</dbReference>
<feature type="chain" id="PRO_5011684773" description="Peptidase M1 membrane alanine aminopeptidase domain-containing protein" evidence="1">
    <location>
        <begin position="29"/>
        <end position="712"/>
    </location>
</feature>
<gene>
    <name evidence="3" type="ORF">SAMN05421783_103242</name>
</gene>
<dbReference type="GO" id="GO:0070006">
    <property type="term" value="F:metalloaminopeptidase activity"/>
    <property type="evidence" value="ECO:0007669"/>
    <property type="project" value="TreeGrafter"/>
</dbReference>
<dbReference type="GO" id="GO:0005737">
    <property type="term" value="C:cytoplasm"/>
    <property type="evidence" value="ECO:0007669"/>
    <property type="project" value="TreeGrafter"/>
</dbReference>
<reference evidence="4" key="1">
    <citation type="submission" date="2016-10" db="EMBL/GenBank/DDBJ databases">
        <authorList>
            <person name="Varghese N."/>
            <person name="Submissions S."/>
        </authorList>
    </citation>
    <scope>NUCLEOTIDE SEQUENCE [LARGE SCALE GENOMIC DNA]</scope>
    <source>
        <strain evidence="4">DSM 217</strain>
    </source>
</reference>
<accession>A0A1H2T2N2</accession>
<name>A0A1H2T2N2_THIRO</name>
<evidence type="ECO:0000313" key="3">
    <source>
        <dbReference type="EMBL" id="SDW37549.1"/>
    </source>
</evidence>
<dbReference type="GO" id="GO:0043171">
    <property type="term" value="P:peptide catabolic process"/>
    <property type="evidence" value="ECO:0007669"/>
    <property type="project" value="TreeGrafter"/>
</dbReference>
<dbReference type="InterPro" id="IPR027268">
    <property type="entry name" value="Peptidase_M4/M1_CTD_sf"/>
</dbReference>
<evidence type="ECO:0000259" key="2">
    <source>
        <dbReference type="Pfam" id="PF01433"/>
    </source>
</evidence>
<dbReference type="GO" id="GO:0005615">
    <property type="term" value="C:extracellular space"/>
    <property type="evidence" value="ECO:0007669"/>
    <property type="project" value="TreeGrafter"/>
</dbReference>
<dbReference type="PANTHER" id="PTHR11533">
    <property type="entry name" value="PROTEASE M1 ZINC METALLOPROTEASE"/>
    <property type="match status" value="1"/>
</dbReference>
<evidence type="ECO:0000256" key="1">
    <source>
        <dbReference type="SAM" id="SignalP"/>
    </source>
</evidence>
<dbReference type="InterPro" id="IPR014782">
    <property type="entry name" value="Peptidase_M1_dom"/>
</dbReference>
<dbReference type="PANTHER" id="PTHR11533:SF174">
    <property type="entry name" value="PUROMYCIN-SENSITIVE AMINOPEPTIDASE-RELATED"/>
    <property type="match status" value="1"/>
</dbReference>
<dbReference type="OrthoDB" id="9762302at2"/>
<feature type="signal peptide" evidence="1">
    <location>
        <begin position="1"/>
        <end position="28"/>
    </location>
</feature>